<evidence type="ECO:0000256" key="4">
    <source>
        <dbReference type="ARBA" id="ARBA00022989"/>
    </source>
</evidence>
<dbReference type="Gene3D" id="2.160.20.80">
    <property type="entry name" value="E3 ubiquitin-protein ligase SopA"/>
    <property type="match status" value="1"/>
</dbReference>
<proteinExistence type="predicted"/>
<keyword evidence="3 6" id="KW-0812">Transmembrane</keyword>
<feature type="transmembrane region" description="Helical" evidence="6">
    <location>
        <begin position="294"/>
        <end position="313"/>
    </location>
</feature>
<organism evidence="8">
    <name type="scientific">Oikopleura dioica</name>
    <name type="common">Tunicate</name>
    <dbReference type="NCBI Taxonomy" id="34765"/>
    <lineage>
        <taxon>Eukaryota</taxon>
        <taxon>Metazoa</taxon>
        <taxon>Chordata</taxon>
        <taxon>Tunicata</taxon>
        <taxon>Appendicularia</taxon>
        <taxon>Copelata</taxon>
        <taxon>Oikopleuridae</taxon>
        <taxon>Oikopleura</taxon>
    </lineage>
</organism>
<dbReference type="PANTHER" id="PTHR23511:SF34">
    <property type="entry name" value="SYNAPTIC VESICLE GLYCOPROTEIN 2"/>
    <property type="match status" value="1"/>
</dbReference>
<feature type="transmembrane region" description="Helical" evidence="6">
    <location>
        <begin position="103"/>
        <end position="124"/>
    </location>
</feature>
<name>E4YDT3_OIKDI</name>
<dbReference type="EMBL" id="FN654438">
    <property type="protein sequence ID" value="CBY33683.1"/>
    <property type="molecule type" value="Genomic_DNA"/>
</dbReference>
<dbReference type="GO" id="GO:0016020">
    <property type="term" value="C:membrane"/>
    <property type="evidence" value="ECO:0007669"/>
    <property type="project" value="UniProtKB-SubCell"/>
</dbReference>
<dbReference type="AlphaFoldDB" id="E4YDT3"/>
<feature type="transmembrane region" description="Helical" evidence="6">
    <location>
        <begin position="267"/>
        <end position="287"/>
    </location>
</feature>
<evidence type="ECO:0000256" key="3">
    <source>
        <dbReference type="ARBA" id="ARBA00022692"/>
    </source>
</evidence>
<evidence type="ECO:0000259" key="7">
    <source>
        <dbReference type="Pfam" id="PF23894"/>
    </source>
</evidence>
<evidence type="ECO:0000256" key="1">
    <source>
        <dbReference type="ARBA" id="ARBA00004141"/>
    </source>
</evidence>
<dbReference type="InterPro" id="IPR055415">
    <property type="entry name" value="LD_SV2"/>
</dbReference>
<accession>E4YDT3</accession>
<dbReference type="SUPFAM" id="SSF141571">
    <property type="entry name" value="Pentapeptide repeat-like"/>
    <property type="match status" value="1"/>
</dbReference>
<dbReference type="PANTHER" id="PTHR23511">
    <property type="entry name" value="SYNAPTIC VESICLE GLYCOPROTEIN 2"/>
    <property type="match status" value="1"/>
</dbReference>
<evidence type="ECO:0000313" key="8">
    <source>
        <dbReference type="EMBL" id="CBY33683.1"/>
    </source>
</evidence>
<sequence>VISATALTFLPESPRWLLRSGNPREALSTLQLIHDTNYAARNESDHKLVADMSAEPQPIDPGLTEISRSTDSFAQRIGVRLVTAVDEILTGTKFIAEKYRQETIYLAICWFCLSFAGFGVQTSVPNQIRSLRNLNYETHRKFSADKSYSNIYINTTVENQNFRNMSFMDVVWQPSGGQDSEQSLKIRHVKFESCTFKRNKFVNVQTPNTRFESCNFEQTVFYDTDLKSTDDQKFQSCVFDENTKVDESQECSPQDDDVAGDAAYWEYIVALLGSMAALPGLVACGFLMGRIGRINMLCGGLFTGMIFALFLPLAQSAEAALLAILCLFSGKQFCWFPCSIF</sequence>
<dbReference type="Pfam" id="PF23894">
    <property type="entry name" value="LD_SV2"/>
    <property type="match status" value="1"/>
</dbReference>
<dbReference type="InterPro" id="IPR036259">
    <property type="entry name" value="MFS_trans_sf"/>
</dbReference>
<evidence type="ECO:0000256" key="5">
    <source>
        <dbReference type="ARBA" id="ARBA00023136"/>
    </source>
</evidence>
<feature type="non-terminal residue" evidence="8">
    <location>
        <position position="1"/>
    </location>
</feature>
<dbReference type="Proteomes" id="UP000011014">
    <property type="component" value="Unassembled WGS sequence"/>
</dbReference>
<feature type="domain" description="SV2A/B/C luminal" evidence="7">
    <location>
        <begin position="145"/>
        <end position="242"/>
    </location>
</feature>
<comment type="subcellular location">
    <subcellularLocation>
        <location evidence="1">Membrane</location>
        <topology evidence="1">Multi-pass membrane protein</topology>
    </subcellularLocation>
</comment>
<protein>
    <recommendedName>
        <fullName evidence="7">SV2A/B/C luminal domain-containing protein</fullName>
    </recommendedName>
</protein>
<reference evidence="8" key="1">
    <citation type="journal article" date="2010" name="Science">
        <title>Plasticity of animal genome architecture unmasked by rapid evolution of a pelagic tunicate.</title>
        <authorList>
            <person name="Denoeud F."/>
            <person name="Henriet S."/>
            <person name="Mungpakdee S."/>
            <person name="Aury J.M."/>
            <person name="Da Silva C."/>
            <person name="Brinkmann H."/>
            <person name="Mikhaleva J."/>
            <person name="Olsen L.C."/>
            <person name="Jubin C."/>
            <person name="Canestro C."/>
            <person name="Bouquet J.M."/>
            <person name="Danks G."/>
            <person name="Poulain J."/>
            <person name="Campsteijn C."/>
            <person name="Adamski M."/>
            <person name="Cross I."/>
            <person name="Yadetie F."/>
            <person name="Muffato M."/>
            <person name="Louis A."/>
            <person name="Butcher S."/>
            <person name="Tsagkogeorga G."/>
            <person name="Konrad A."/>
            <person name="Singh S."/>
            <person name="Jensen M.F."/>
            <person name="Cong E.H."/>
            <person name="Eikeseth-Otteraa H."/>
            <person name="Noel B."/>
            <person name="Anthouard V."/>
            <person name="Porcel B.M."/>
            <person name="Kachouri-Lafond R."/>
            <person name="Nishino A."/>
            <person name="Ugolini M."/>
            <person name="Chourrout P."/>
            <person name="Nishida H."/>
            <person name="Aasland R."/>
            <person name="Huzurbazar S."/>
            <person name="Westhof E."/>
            <person name="Delsuc F."/>
            <person name="Lehrach H."/>
            <person name="Reinhardt R."/>
            <person name="Weissenbach J."/>
            <person name="Roy S.W."/>
            <person name="Artiguenave F."/>
            <person name="Postlethwait J.H."/>
            <person name="Manak J.R."/>
            <person name="Thompson E.M."/>
            <person name="Jaillon O."/>
            <person name="Du Pasquier L."/>
            <person name="Boudinot P."/>
            <person name="Liberles D.A."/>
            <person name="Volff J.N."/>
            <person name="Philippe H."/>
            <person name="Lenhard B."/>
            <person name="Roest Crollius H."/>
            <person name="Wincker P."/>
            <person name="Chourrout D."/>
        </authorList>
    </citation>
    <scope>NUCLEOTIDE SEQUENCE [LARGE SCALE GENOMIC DNA]</scope>
</reference>
<evidence type="ECO:0000256" key="2">
    <source>
        <dbReference type="ARBA" id="ARBA00022448"/>
    </source>
</evidence>
<evidence type="ECO:0000256" key="6">
    <source>
        <dbReference type="SAM" id="Phobius"/>
    </source>
</evidence>
<gene>
    <name evidence="8" type="ORF">GSOID_T00021621001</name>
</gene>
<keyword evidence="4 6" id="KW-1133">Transmembrane helix</keyword>
<keyword evidence="2" id="KW-0813">Transport</keyword>
<dbReference type="Gene3D" id="1.20.1250.20">
    <property type="entry name" value="MFS general substrate transporter like domains"/>
    <property type="match status" value="1"/>
</dbReference>
<keyword evidence="5 6" id="KW-0472">Membrane</keyword>